<gene>
    <name evidence="1" type="ORF">DSPE1174_LOCUS19617</name>
</gene>
<protein>
    <submittedName>
        <fullName evidence="1">Uncharacterized protein</fullName>
    </submittedName>
</protein>
<evidence type="ECO:0000313" key="1">
    <source>
        <dbReference type="EMBL" id="CAD9445637.1"/>
    </source>
</evidence>
<proteinExistence type="predicted"/>
<reference evidence="1" key="1">
    <citation type="submission" date="2021-01" db="EMBL/GenBank/DDBJ databases">
        <authorList>
            <person name="Corre E."/>
            <person name="Pelletier E."/>
            <person name="Niang G."/>
            <person name="Scheremetjew M."/>
            <person name="Finn R."/>
            <person name="Kale V."/>
            <person name="Holt S."/>
            <person name="Cochrane G."/>
            <person name="Meng A."/>
            <person name="Brown T."/>
            <person name="Cohen L."/>
        </authorList>
    </citation>
    <scope>NUCLEOTIDE SEQUENCE</scope>
    <source>
        <strain evidence="1">CCMP1381</strain>
    </source>
</reference>
<name>A0A7S2D6G4_9STRA</name>
<sequence>MFANEFSQKEMDLVKKNMTMHMGKGHGPTEYMDGGTWVKLLVKYEYVVIPSIPINLQPTARIVQRVILDMTCITSVDIGNSEIPREKLCLALSSLALVLWLVLIDLKRHGVIKIENMSLYVHHWLSCIPRLFENKDFSDYVTQDFERMFHFSKTTERMTNHNANNIGVEIIKRDQCESNRKRRFRTRHGYSGDGELSAWRLENPLTNITLSPYLASVYSAEVVAYFNGRITNSSFGYERGTDYEHCTDGSIVFKVNGVSSAGNYNYTNESASLSEVVKIQPWMTCKRENDMEFYTRLSGQPGSDLLFYKVPQLKRFLYDAGVLKPTGSKPQLVDRVRGYLNLPWGDQRRGSYLEWLSGSPTVVEGGLVGDDKSRYGLVPFTPPPQRKNRKRKHTEAVLFSLCELQRTLHRQGNHPYVPCRKALQTAFWVVPFDASTTTPWQCMPPPENPFEGSNAVRTVAEVYTQVTGGEHRFVSLTLDKPWAVFSTLKSVLQNAKAGGMVVEVDLTKVGHIYNLSTEEAGLFFSLDTEALCQCWSSSEIFVSAVPDSALTGQGWFISLASGPGREVIGVHGSDRILNADGSIRVFGRYGLWREAFSAFVEKKSGPVALFNGLRCVRPDE</sequence>
<accession>A0A7S2D6G4</accession>
<organism evidence="1">
    <name type="scientific">Octactis speculum</name>
    <dbReference type="NCBI Taxonomy" id="3111310"/>
    <lineage>
        <taxon>Eukaryota</taxon>
        <taxon>Sar</taxon>
        <taxon>Stramenopiles</taxon>
        <taxon>Ochrophyta</taxon>
        <taxon>Dictyochophyceae</taxon>
        <taxon>Dictyochales</taxon>
        <taxon>Dictyochaceae</taxon>
        <taxon>Octactis</taxon>
    </lineage>
</organism>
<dbReference type="AlphaFoldDB" id="A0A7S2D6G4"/>
<dbReference type="EMBL" id="HBGS01037828">
    <property type="protein sequence ID" value="CAD9445637.1"/>
    <property type="molecule type" value="Transcribed_RNA"/>
</dbReference>